<proteinExistence type="predicted"/>
<keyword evidence="1" id="KW-0694">RNA-binding</keyword>
<dbReference type="AlphaFoldDB" id="A0A0L7KSA8"/>
<dbReference type="PANTHER" id="PTHR11252">
    <property type="entry name" value="POLYRIBONUCLEOTIDE NUCLEOTIDYLTRANSFERASE"/>
    <property type="match status" value="1"/>
</dbReference>
<dbReference type="GO" id="GO:0000958">
    <property type="term" value="P:mitochondrial mRNA catabolic process"/>
    <property type="evidence" value="ECO:0007669"/>
    <property type="project" value="TreeGrafter"/>
</dbReference>
<keyword evidence="2" id="KW-0808">Transferase</keyword>
<name>A0A0L7KSA8_OPEBR</name>
<dbReference type="InterPro" id="IPR012340">
    <property type="entry name" value="NA-bd_OB-fold"/>
</dbReference>
<accession>A0A0L7KSA8</accession>
<dbReference type="PANTHER" id="PTHR11252:SF0">
    <property type="entry name" value="POLYRIBONUCLEOTIDE NUCLEOTIDYLTRANSFERASE 1, MITOCHONDRIAL"/>
    <property type="match status" value="1"/>
</dbReference>
<protein>
    <submittedName>
        <fullName evidence="2">Polyribonucleotide nucleotidyltransferase 1, mitochondrial</fullName>
    </submittedName>
</protein>
<dbReference type="GO" id="GO:0005739">
    <property type="term" value="C:mitochondrion"/>
    <property type="evidence" value="ECO:0007669"/>
    <property type="project" value="TreeGrafter"/>
</dbReference>
<organism evidence="2 3">
    <name type="scientific">Operophtera brumata</name>
    <name type="common">Winter moth</name>
    <name type="synonym">Phalaena brumata</name>
    <dbReference type="NCBI Taxonomy" id="104452"/>
    <lineage>
        <taxon>Eukaryota</taxon>
        <taxon>Metazoa</taxon>
        <taxon>Ecdysozoa</taxon>
        <taxon>Arthropoda</taxon>
        <taxon>Hexapoda</taxon>
        <taxon>Insecta</taxon>
        <taxon>Pterygota</taxon>
        <taxon>Neoptera</taxon>
        <taxon>Endopterygota</taxon>
        <taxon>Lepidoptera</taxon>
        <taxon>Glossata</taxon>
        <taxon>Ditrysia</taxon>
        <taxon>Geometroidea</taxon>
        <taxon>Geometridae</taxon>
        <taxon>Larentiinae</taxon>
        <taxon>Operophtera</taxon>
    </lineage>
</organism>
<dbReference type="GO" id="GO:0000965">
    <property type="term" value="P:mitochondrial RNA 3'-end processing"/>
    <property type="evidence" value="ECO:0007669"/>
    <property type="project" value="TreeGrafter"/>
</dbReference>
<evidence type="ECO:0000313" key="2">
    <source>
        <dbReference type="EMBL" id="KOB65956.1"/>
    </source>
</evidence>
<dbReference type="InterPro" id="IPR036612">
    <property type="entry name" value="KH_dom_type_1_sf"/>
</dbReference>
<dbReference type="STRING" id="104452.A0A0L7KSA8"/>
<comment type="caution">
    <text evidence="2">The sequence shown here is derived from an EMBL/GenBank/DDBJ whole genome shotgun (WGS) entry which is preliminary data.</text>
</comment>
<dbReference type="GO" id="GO:0003723">
    <property type="term" value="F:RNA binding"/>
    <property type="evidence" value="ECO:0007669"/>
    <property type="project" value="UniProtKB-KW"/>
</dbReference>
<reference evidence="2 3" key="1">
    <citation type="journal article" date="2015" name="Genome Biol. Evol.">
        <title>The genome of winter moth (Operophtera brumata) provides a genomic perspective on sexual dimorphism and phenology.</title>
        <authorList>
            <person name="Derks M.F."/>
            <person name="Smit S."/>
            <person name="Salis L."/>
            <person name="Schijlen E."/>
            <person name="Bossers A."/>
            <person name="Mateman C."/>
            <person name="Pijl A.S."/>
            <person name="de Ridder D."/>
            <person name="Groenen M.A."/>
            <person name="Visser M.E."/>
            <person name="Megens H.J."/>
        </authorList>
    </citation>
    <scope>NUCLEOTIDE SEQUENCE [LARGE SCALE GENOMIC DNA]</scope>
    <source>
        <strain evidence="2">WM2013NL</strain>
        <tissue evidence="2">Head and thorax</tissue>
    </source>
</reference>
<dbReference type="InterPro" id="IPR012162">
    <property type="entry name" value="PNPase"/>
</dbReference>
<feature type="non-terminal residue" evidence="2">
    <location>
        <position position="1"/>
    </location>
</feature>
<dbReference type="Proteomes" id="UP000037510">
    <property type="component" value="Unassembled WGS sequence"/>
</dbReference>
<evidence type="ECO:0000256" key="1">
    <source>
        <dbReference type="ARBA" id="ARBA00022884"/>
    </source>
</evidence>
<dbReference type="Gene3D" id="3.30.1370.10">
    <property type="entry name" value="K Homology domain, type 1"/>
    <property type="match status" value="1"/>
</dbReference>
<dbReference type="GO" id="GO:0005829">
    <property type="term" value="C:cytosol"/>
    <property type="evidence" value="ECO:0007669"/>
    <property type="project" value="TreeGrafter"/>
</dbReference>
<sequence length="112" mass="12549">VTPIDETKYSVFAPSRVAMDEARARIESLLTTERTPELEFGAIYKAKVVEVKEIGVMVTLYPNMAPALVHNTQLDHRKVKFFGRDPVSGQIRLSRKVLTSPPPGVIRKLDKS</sequence>
<dbReference type="SUPFAM" id="SSF50249">
    <property type="entry name" value="Nucleic acid-binding proteins"/>
    <property type="match status" value="1"/>
</dbReference>
<dbReference type="GO" id="GO:0004654">
    <property type="term" value="F:polyribonucleotide nucleotidyltransferase activity"/>
    <property type="evidence" value="ECO:0007669"/>
    <property type="project" value="InterPro"/>
</dbReference>
<evidence type="ECO:0000313" key="3">
    <source>
        <dbReference type="Proteomes" id="UP000037510"/>
    </source>
</evidence>
<gene>
    <name evidence="2" type="ORF">OBRU01_21996</name>
</gene>
<keyword evidence="3" id="KW-1185">Reference proteome</keyword>
<dbReference type="EMBL" id="JTDY01006503">
    <property type="protein sequence ID" value="KOB65956.1"/>
    <property type="molecule type" value="Genomic_DNA"/>
</dbReference>
<dbReference type="Gene3D" id="2.40.50.140">
    <property type="entry name" value="Nucleic acid-binding proteins"/>
    <property type="match status" value="1"/>
</dbReference>
<dbReference type="GO" id="GO:0000175">
    <property type="term" value="F:3'-5'-RNA exonuclease activity"/>
    <property type="evidence" value="ECO:0007669"/>
    <property type="project" value="TreeGrafter"/>
</dbReference>